<name>A0A8S5SDX2_9CAUD</name>
<sequence length="175" mass="20869">MEENVNSNVISSKPTGLLKEIISEMDCRDKVRKYLDLLEIPDRFFACMFGELVKIFGTTLFEPNPYYYDSEEREKFVEGGTANNKLPYSKDYSYRDQIDTELTYEGGTGGWYNALKTTCWILDMEWLLKFYEQLNWMNSDYFDEWVGDKIIEYLFEKDNYHERDYEIFLKGKGVI</sequence>
<evidence type="ECO:0000313" key="1">
    <source>
        <dbReference type="EMBL" id="DAF49136.1"/>
    </source>
</evidence>
<reference evidence="1" key="1">
    <citation type="journal article" date="2021" name="Proc. Natl. Acad. Sci. U.S.A.">
        <title>A Catalog of Tens of Thousands of Viruses from Human Metagenomes Reveals Hidden Associations with Chronic Diseases.</title>
        <authorList>
            <person name="Tisza M.J."/>
            <person name="Buck C.B."/>
        </authorList>
    </citation>
    <scope>NUCLEOTIDE SEQUENCE</scope>
    <source>
        <strain evidence="1">Ctnpt50</strain>
    </source>
</reference>
<accession>A0A8S5SDX2</accession>
<dbReference type="EMBL" id="BK032577">
    <property type="protein sequence ID" value="DAF49136.1"/>
    <property type="molecule type" value="Genomic_DNA"/>
</dbReference>
<organism evidence="1">
    <name type="scientific">Siphoviridae sp. ctnpt50</name>
    <dbReference type="NCBI Taxonomy" id="2827941"/>
    <lineage>
        <taxon>Viruses</taxon>
        <taxon>Duplodnaviria</taxon>
        <taxon>Heunggongvirae</taxon>
        <taxon>Uroviricota</taxon>
        <taxon>Caudoviricetes</taxon>
    </lineage>
</organism>
<protein>
    <submittedName>
        <fullName evidence="1">Uncharacterized protein</fullName>
    </submittedName>
</protein>
<proteinExistence type="predicted"/>